<keyword evidence="2" id="KW-1185">Reference proteome</keyword>
<accession>A0ABN9GY43</accession>
<dbReference type="EMBL" id="CATNWA010019663">
    <property type="protein sequence ID" value="CAI9614382.1"/>
    <property type="molecule type" value="Genomic_DNA"/>
</dbReference>
<comment type="caution">
    <text evidence="1">The sequence shown here is derived from an EMBL/GenBank/DDBJ whole genome shotgun (WGS) entry which is preliminary data.</text>
</comment>
<evidence type="ECO:0000313" key="2">
    <source>
        <dbReference type="Proteomes" id="UP001162483"/>
    </source>
</evidence>
<gene>
    <name evidence="1" type="ORF">SPARVUS_LOCUS15046382</name>
</gene>
<dbReference type="Proteomes" id="UP001162483">
    <property type="component" value="Unassembled WGS sequence"/>
</dbReference>
<evidence type="ECO:0000313" key="1">
    <source>
        <dbReference type="EMBL" id="CAI9614382.1"/>
    </source>
</evidence>
<name>A0ABN9GY43_9NEOB</name>
<protein>
    <submittedName>
        <fullName evidence="1">Uncharacterized protein</fullName>
    </submittedName>
</protein>
<proteinExistence type="predicted"/>
<reference evidence="1" key="1">
    <citation type="submission" date="2023-05" db="EMBL/GenBank/DDBJ databases">
        <authorList>
            <person name="Stuckert A."/>
        </authorList>
    </citation>
    <scope>NUCLEOTIDE SEQUENCE</scope>
</reference>
<feature type="non-terminal residue" evidence="1">
    <location>
        <position position="68"/>
    </location>
</feature>
<sequence length="68" mass="7631">MIGTSQRGPVRRSVFHCVWRTQRHWIAVLHAPRKHAQAGCGEAVYKRPPDPALPLSGRLYTTAGREVV</sequence>
<organism evidence="1 2">
    <name type="scientific">Staurois parvus</name>
    <dbReference type="NCBI Taxonomy" id="386267"/>
    <lineage>
        <taxon>Eukaryota</taxon>
        <taxon>Metazoa</taxon>
        <taxon>Chordata</taxon>
        <taxon>Craniata</taxon>
        <taxon>Vertebrata</taxon>
        <taxon>Euteleostomi</taxon>
        <taxon>Amphibia</taxon>
        <taxon>Batrachia</taxon>
        <taxon>Anura</taxon>
        <taxon>Neobatrachia</taxon>
        <taxon>Ranoidea</taxon>
        <taxon>Ranidae</taxon>
        <taxon>Staurois</taxon>
    </lineage>
</organism>